<feature type="non-terminal residue" evidence="1">
    <location>
        <position position="57"/>
    </location>
</feature>
<evidence type="ECO:0000313" key="1">
    <source>
        <dbReference type="EMBL" id="KAJ9089013.1"/>
    </source>
</evidence>
<keyword evidence="2" id="KW-1185">Reference proteome</keyword>
<organism evidence="1 2">
    <name type="scientific">Entomophthora muscae</name>
    <dbReference type="NCBI Taxonomy" id="34485"/>
    <lineage>
        <taxon>Eukaryota</taxon>
        <taxon>Fungi</taxon>
        <taxon>Fungi incertae sedis</taxon>
        <taxon>Zoopagomycota</taxon>
        <taxon>Entomophthoromycotina</taxon>
        <taxon>Entomophthoromycetes</taxon>
        <taxon>Entomophthorales</taxon>
        <taxon>Entomophthoraceae</taxon>
        <taxon>Entomophthora</taxon>
    </lineage>
</organism>
<sequence>MGGIVWALLFLNCLGKLYYQARIGALLGQTWSQVSVTQARKGSINHPPTAGLQTWIK</sequence>
<name>A0ACC2UQ88_9FUNG</name>
<dbReference type="Proteomes" id="UP001165960">
    <property type="component" value="Unassembled WGS sequence"/>
</dbReference>
<evidence type="ECO:0000313" key="2">
    <source>
        <dbReference type="Proteomes" id="UP001165960"/>
    </source>
</evidence>
<gene>
    <name evidence="1" type="ORF">DSO57_1017291</name>
</gene>
<protein>
    <submittedName>
        <fullName evidence="1">Uncharacterized protein</fullName>
    </submittedName>
</protein>
<proteinExistence type="predicted"/>
<comment type="caution">
    <text evidence="1">The sequence shown here is derived from an EMBL/GenBank/DDBJ whole genome shotgun (WGS) entry which is preliminary data.</text>
</comment>
<accession>A0ACC2UQ88</accession>
<dbReference type="EMBL" id="QTSX02000072">
    <property type="protein sequence ID" value="KAJ9089013.1"/>
    <property type="molecule type" value="Genomic_DNA"/>
</dbReference>
<reference evidence="1" key="1">
    <citation type="submission" date="2022-04" db="EMBL/GenBank/DDBJ databases">
        <title>Genome of the entomopathogenic fungus Entomophthora muscae.</title>
        <authorList>
            <person name="Elya C."/>
            <person name="Lovett B.R."/>
            <person name="Lee E."/>
            <person name="Macias A.M."/>
            <person name="Hajek A.E."/>
            <person name="De Bivort B.L."/>
            <person name="Kasson M.T."/>
            <person name="De Fine Licht H.H."/>
            <person name="Stajich J.E."/>
        </authorList>
    </citation>
    <scope>NUCLEOTIDE SEQUENCE</scope>
    <source>
        <strain evidence="1">Berkeley</strain>
    </source>
</reference>